<dbReference type="eggNOG" id="COG3843">
    <property type="taxonomic scope" value="Bacteria"/>
</dbReference>
<dbReference type="InterPro" id="IPR005094">
    <property type="entry name" value="Endonuclease_MobA/VirD2"/>
</dbReference>
<organism evidence="3 4">
    <name type="scientific">Eubacterium plexicaudatum ASF492</name>
    <dbReference type="NCBI Taxonomy" id="1235802"/>
    <lineage>
        <taxon>Bacteria</taxon>
        <taxon>Bacillati</taxon>
        <taxon>Bacillota</taxon>
        <taxon>Clostridia</taxon>
        <taxon>Eubacteriales</taxon>
        <taxon>Eubacteriaceae</taxon>
        <taxon>Eubacterium</taxon>
    </lineage>
</organism>
<sequence length="485" mass="56623">MAISKILYIGDCGAGYAGKHLKQALDYITVPEKTGGGQFVGSLNCQQEQVYEQMRQTKEQFGKTDQRQGYHLIISFVEGEVDADTAFEVIGKFAKEYLGKDYEALYAVHDNTNHIHGHIIFNSVSFRDGRKYRYKKGDWAREIQPITNRLCEEYGLSTIEISEDRAKKSENYKEWNDFRDGRFVWADMIKRDIDAAVIQSATYESFLSVLSEMGYGIKNAYRTEGKHLAIKPMGMSRFRRCKSLGEDYTEERIRERIAQENLSSYKKVQQVQETKIVRCRVKRYKKAKMSGIQKRYFARLYKTGLLKKRPYSKAWQYRDDIRKMQKLQEDYLFLVRHDVSTAGDIRQTAAQMADRKKETSREKSRIFKERARMKPLFDIAAQMEALLECENCYQRGEALFEKEHGQYAALSARLEKEGYTAGQLAEFKEHYRSEIARIREKEKAVAKEERIAARILAEITAGERAGKPEPEKKQEKERERKEKSR</sequence>
<evidence type="ECO:0000259" key="2">
    <source>
        <dbReference type="Pfam" id="PF03432"/>
    </source>
</evidence>
<dbReference type="Proteomes" id="UP000012589">
    <property type="component" value="Unassembled WGS sequence"/>
</dbReference>
<dbReference type="AlphaFoldDB" id="N1ZQY9"/>
<gene>
    <name evidence="3" type="ORF">C823_05500</name>
</gene>
<feature type="compositionally biased region" description="Basic and acidic residues" evidence="1">
    <location>
        <begin position="464"/>
        <end position="485"/>
    </location>
</feature>
<dbReference type="EMBL" id="AQFT01000163">
    <property type="protein sequence ID" value="EMZ19417.1"/>
    <property type="molecule type" value="Genomic_DNA"/>
</dbReference>
<feature type="domain" description="MobA/VirD2-like nuclease" evidence="2">
    <location>
        <begin position="27"/>
        <end position="156"/>
    </location>
</feature>
<accession>N1ZQY9</accession>
<dbReference type="STRING" id="1235802.C823_05500"/>
<keyword evidence="4" id="KW-1185">Reference proteome</keyword>
<evidence type="ECO:0000313" key="4">
    <source>
        <dbReference type="Proteomes" id="UP000012589"/>
    </source>
</evidence>
<dbReference type="PATRIC" id="fig|1235802.3.peg.5799"/>
<feature type="region of interest" description="Disordered" evidence="1">
    <location>
        <begin position="458"/>
        <end position="485"/>
    </location>
</feature>
<dbReference type="Pfam" id="PF03432">
    <property type="entry name" value="Relaxase"/>
    <property type="match status" value="1"/>
</dbReference>
<dbReference type="OrthoDB" id="9762440at2"/>
<protein>
    <recommendedName>
        <fullName evidence="2">MobA/VirD2-like nuclease domain-containing protein</fullName>
    </recommendedName>
</protein>
<dbReference type="HOGENOM" id="CLU_031118_6_0_9"/>
<comment type="caution">
    <text evidence="3">The sequence shown here is derived from an EMBL/GenBank/DDBJ whole genome shotgun (WGS) entry which is preliminary data.</text>
</comment>
<evidence type="ECO:0000256" key="1">
    <source>
        <dbReference type="SAM" id="MobiDB-lite"/>
    </source>
</evidence>
<evidence type="ECO:0000313" key="3">
    <source>
        <dbReference type="EMBL" id="EMZ19417.1"/>
    </source>
</evidence>
<reference evidence="3 4" key="1">
    <citation type="journal article" date="2014" name="Genome Announc.">
        <title>Draft genome sequences of the altered schaedler flora, a defined bacterial community from gnotobiotic mice.</title>
        <authorList>
            <person name="Wannemuehler M.J."/>
            <person name="Overstreet A.M."/>
            <person name="Ward D.V."/>
            <person name="Phillips G.J."/>
        </authorList>
    </citation>
    <scope>NUCLEOTIDE SEQUENCE [LARGE SCALE GENOMIC DNA]</scope>
    <source>
        <strain evidence="3 4">ASF492</strain>
    </source>
</reference>
<proteinExistence type="predicted"/>
<name>N1ZQY9_9FIRM</name>